<dbReference type="Gene3D" id="2.60.120.1440">
    <property type="match status" value="1"/>
</dbReference>
<dbReference type="AlphaFoldDB" id="A0A847RKY9"/>
<dbReference type="InterPro" id="IPR012373">
    <property type="entry name" value="Ferrdict_sens_TM"/>
</dbReference>
<dbReference type="PANTHER" id="PTHR30273">
    <property type="entry name" value="PERIPLASMIC SIGNAL SENSOR AND SIGMA FACTOR ACTIVATOR FECR-RELATED"/>
    <property type="match status" value="1"/>
</dbReference>
<dbReference type="Proteomes" id="UP000570474">
    <property type="component" value="Unassembled WGS sequence"/>
</dbReference>
<keyword evidence="5" id="KW-1185">Reference proteome</keyword>
<comment type="caution">
    <text evidence="4">The sequence shown here is derived from an EMBL/GenBank/DDBJ whole genome shotgun (WGS) entry which is preliminary data.</text>
</comment>
<keyword evidence="1" id="KW-0812">Transmembrane</keyword>
<evidence type="ECO:0000256" key="1">
    <source>
        <dbReference type="SAM" id="Phobius"/>
    </source>
</evidence>
<dbReference type="Pfam" id="PF04773">
    <property type="entry name" value="FecR"/>
    <property type="match status" value="1"/>
</dbReference>
<keyword evidence="1" id="KW-1133">Transmembrane helix</keyword>
<dbReference type="InterPro" id="IPR006860">
    <property type="entry name" value="FecR"/>
</dbReference>
<dbReference type="PANTHER" id="PTHR30273:SF2">
    <property type="entry name" value="PROTEIN FECR"/>
    <property type="match status" value="1"/>
</dbReference>
<gene>
    <name evidence="4" type="ORF">HGH92_25470</name>
</gene>
<evidence type="ECO:0000259" key="2">
    <source>
        <dbReference type="Pfam" id="PF04773"/>
    </source>
</evidence>
<dbReference type="EMBL" id="JABAIA010000003">
    <property type="protein sequence ID" value="NLR67679.1"/>
    <property type="molecule type" value="Genomic_DNA"/>
</dbReference>
<keyword evidence="1" id="KW-0472">Membrane</keyword>
<evidence type="ECO:0000313" key="4">
    <source>
        <dbReference type="EMBL" id="NLR67679.1"/>
    </source>
</evidence>
<proteinExistence type="predicted"/>
<organism evidence="4 5">
    <name type="scientific">Chitinophaga varians</name>
    <dbReference type="NCBI Taxonomy" id="2202339"/>
    <lineage>
        <taxon>Bacteria</taxon>
        <taxon>Pseudomonadati</taxon>
        <taxon>Bacteroidota</taxon>
        <taxon>Chitinophagia</taxon>
        <taxon>Chitinophagales</taxon>
        <taxon>Chitinophagaceae</taxon>
        <taxon>Chitinophaga</taxon>
    </lineage>
</organism>
<dbReference type="PIRSF" id="PIRSF018266">
    <property type="entry name" value="FecR"/>
    <property type="match status" value="1"/>
</dbReference>
<sequence>MEPNKHIPEDMLHRLYQGAGSKQDKEMISRWMLSLDISDNSMSEETLQAAKAAMLDRILDKPQEQRKGIKKMHLWKAAAAVVILVLTSWWALFNFNRHRQRAVMVYTTIAATNKDMKHIQLPDGSEVWLNARSRLEYVEDRFHKDARYVRLTGEGYFEIAKDEARPFIVTTDNIETRVLGTRFNIETYPGEAEIRIALVSGQVGVRDHNNNGYTLLKPNEMLRYSRSNKNWAVMPFSANRVHHWTNGHMIFEELPLADVLDRFAYRYGLTLQYDPALAAHKNVTGDFSPDKWQAILDNILFIHQLTYTAKNGVIYINKR</sequence>
<feature type="transmembrane region" description="Helical" evidence="1">
    <location>
        <begin position="74"/>
        <end position="93"/>
    </location>
</feature>
<protein>
    <recommendedName>
        <fullName evidence="6">FecR family protein</fullName>
    </recommendedName>
</protein>
<dbReference type="Gene3D" id="3.55.50.30">
    <property type="match status" value="1"/>
</dbReference>
<dbReference type="RefSeq" id="WP_168873625.1">
    <property type="nucleotide sequence ID" value="NZ_JABAIA010000003.1"/>
</dbReference>
<accession>A0A847RKY9</accession>
<dbReference type="GO" id="GO:0016989">
    <property type="term" value="F:sigma factor antagonist activity"/>
    <property type="evidence" value="ECO:0007669"/>
    <property type="project" value="TreeGrafter"/>
</dbReference>
<dbReference type="InterPro" id="IPR032508">
    <property type="entry name" value="FecR_C"/>
</dbReference>
<dbReference type="Pfam" id="PF16344">
    <property type="entry name" value="FecR_C"/>
    <property type="match status" value="1"/>
</dbReference>
<name>A0A847RKY9_9BACT</name>
<evidence type="ECO:0008006" key="6">
    <source>
        <dbReference type="Google" id="ProtNLM"/>
    </source>
</evidence>
<evidence type="ECO:0000259" key="3">
    <source>
        <dbReference type="Pfam" id="PF16344"/>
    </source>
</evidence>
<reference evidence="4 5" key="1">
    <citation type="submission" date="2020-04" db="EMBL/GenBank/DDBJ databases">
        <authorList>
            <person name="Yin C."/>
        </authorList>
    </citation>
    <scope>NUCLEOTIDE SEQUENCE [LARGE SCALE GENOMIC DNA]</scope>
    <source>
        <strain evidence="4 5">Ae27</strain>
    </source>
</reference>
<evidence type="ECO:0000313" key="5">
    <source>
        <dbReference type="Proteomes" id="UP000570474"/>
    </source>
</evidence>
<feature type="domain" description="FecR protein" evidence="2">
    <location>
        <begin position="108"/>
        <end position="203"/>
    </location>
</feature>
<feature type="domain" description="Protein FecR C-terminal" evidence="3">
    <location>
        <begin position="249"/>
        <end position="316"/>
    </location>
</feature>